<dbReference type="CDD" id="cd00093">
    <property type="entry name" value="HTH_XRE"/>
    <property type="match status" value="1"/>
</dbReference>
<proteinExistence type="predicted"/>
<dbReference type="PANTHER" id="PTHR35010:SF4">
    <property type="entry name" value="BLL5781 PROTEIN"/>
    <property type="match status" value="1"/>
</dbReference>
<comment type="caution">
    <text evidence="2">The sequence shown here is derived from an EMBL/GenBank/DDBJ whole genome shotgun (WGS) entry which is preliminary data.</text>
</comment>
<feature type="domain" description="HTH cro/C1-type" evidence="1">
    <location>
        <begin position="23"/>
        <end position="77"/>
    </location>
</feature>
<dbReference type="Pfam" id="PF17765">
    <property type="entry name" value="MLTR_LBD"/>
    <property type="match status" value="1"/>
</dbReference>
<evidence type="ECO:0000313" key="2">
    <source>
        <dbReference type="EMBL" id="NKY01501.1"/>
    </source>
</evidence>
<organism evidence="2 3">
    <name type="scientific">Gordonia polyisoprenivorans</name>
    <dbReference type="NCBI Taxonomy" id="84595"/>
    <lineage>
        <taxon>Bacteria</taxon>
        <taxon>Bacillati</taxon>
        <taxon>Actinomycetota</taxon>
        <taxon>Actinomycetes</taxon>
        <taxon>Mycobacteriales</taxon>
        <taxon>Gordoniaceae</taxon>
        <taxon>Gordonia</taxon>
    </lineage>
</organism>
<evidence type="ECO:0000313" key="3">
    <source>
        <dbReference type="Proteomes" id="UP000563898"/>
    </source>
</evidence>
<protein>
    <submittedName>
        <fullName evidence="2">Helix-turn-helix transcriptional regulator</fullName>
    </submittedName>
</protein>
<dbReference type="Gene3D" id="3.30.450.180">
    <property type="match status" value="1"/>
</dbReference>
<dbReference type="InterPro" id="IPR041413">
    <property type="entry name" value="MLTR_LBD"/>
</dbReference>
<evidence type="ECO:0000259" key="1">
    <source>
        <dbReference type="PROSITE" id="PS50943"/>
    </source>
</evidence>
<gene>
    <name evidence="2" type="ORF">HGA05_07955</name>
</gene>
<dbReference type="InterPro" id="IPR010982">
    <property type="entry name" value="Lambda_DNA-bd_dom_sf"/>
</dbReference>
<dbReference type="EMBL" id="JAAXPC010000004">
    <property type="protein sequence ID" value="NKY01501.1"/>
    <property type="molecule type" value="Genomic_DNA"/>
</dbReference>
<accession>A0A846WMI9</accession>
<dbReference type="AlphaFoldDB" id="A0A846WMI9"/>
<dbReference type="SMART" id="SM00530">
    <property type="entry name" value="HTH_XRE"/>
    <property type="match status" value="1"/>
</dbReference>
<dbReference type="PANTHER" id="PTHR35010">
    <property type="entry name" value="BLL4672 PROTEIN-RELATED"/>
    <property type="match status" value="1"/>
</dbReference>
<name>A0A846WMI9_9ACTN</name>
<dbReference type="Proteomes" id="UP000563898">
    <property type="component" value="Unassembled WGS sequence"/>
</dbReference>
<dbReference type="GO" id="GO:0003677">
    <property type="term" value="F:DNA binding"/>
    <property type="evidence" value="ECO:0007669"/>
    <property type="project" value="InterPro"/>
</dbReference>
<dbReference type="InterPro" id="IPR001387">
    <property type="entry name" value="Cro/C1-type_HTH"/>
</dbReference>
<reference evidence="2 3" key="1">
    <citation type="submission" date="2020-04" db="EMBL/GenBank/DDBJ databases">
        <title>MicrobeNet Type strains.</title>
        <authorList>
            <person name="Nicholson A.C."/>
        </authorList>
    </citation>
    <scope>NUCLEOTIDE SEQUENCE [LARGE SCALE GENOMIC DNA]</scope>
    <source>
        <strain evidence="2 3">ATCC BAA-14</strain>
    </source>
</reference>
<dbReference type="Gene3D" id="1.10.260.40">
    <property type="entry name" value="lambda repressor-like DNA-binding domains"/>
    <property type="match status" value="1"/>
</dbReference>
<dbReference type="Pfam" id="PF01381">
    <property type="entry name" value="HTH_3"/>
    <property type="match status" value="1"/>
</dbReference>
<dbReference type="SUPFAM" id="SSF47413">
    <property type="entry name" value="lambda repressor-like DNA-binding domains"/>
    <property type="match status" value="1"/>
</dbReference>
<dbReference type="PROSITE" id="PS50943">
    <property type="entry name" value="HTH_CROC1"/>
    <property type="match status" value="1"/>
</dbReference>
<sequence>MEVMFATTEPVRTSESDRAGKMLRDWRLRKGLSQLALSLQVGISARHLSFVETGRSVPSTELIVHLGEHLEIPLRERNRILLAAGHAPVYSHHRPDDPELAVVRSELSQMIAAVEPVPAVICDRHWGLVEANGTIAVLLDGCAPHLLEPPANVLRLTLHPDGVAPRIANLATIRNHLIGQVRRRAEWTGDRVLADLARELYAYSSDSDEESESVDDSVVVPLRLRHPDGELSFFTMAAALTSARDVTIDEYTVELFAPADGRTREFLYGSR</sequence>